<keyword evidence="8" id="KW-1185">Reference proteome</keyword>
<organism evidence="7 8">
    <name type="scientific">Nesterenkonia sedimenti</name>
    <dbReference type="NCBI Taxonomy" id="1463632"/>
    <lineage>
        <taxon>Bacteria</taxon>
        <taxon>Bacillati</taxon>
        <taxon>Actinomycetota</taxon>
        <taxon>Actinomycetes</taxon>
        <taxon>Micrococcales</taxon>
        <taxon>Micrococcaceae</taxon>
        <taxon>Nesterenkonia</taxon>
    </lineage>
</organism>
<dbReference type="Pfam" id="PF00440">
    <property type="entry name" value="TetR_N"/>
    <property type="match status" value="1"/>
</dbReference>
<evidence type="ECO:0000256" key="4">
    <source>
        <dbReference type="PROSITE-ProRule" id="PRU00335"/>
    </source>
</evidence>
<feature type="DNA-binding region" description="H-T-H motif" evidence="4">
    <location>
        <begin position="28"/>
        <end position="47"/>
    </location>
</feature>
<dbReference type="AlphaFoldDB" id="A0A7X8TJ22"/>
<dbReference type="InterPro" id="IPR036271">
    <property type="entry name" value="Tet_transcr_reg_TetR-rel_C_sf"/>
</dbReference>
<feature type="region of interest" description="Disordered" evidence="5">
    <location>
        <begin position="156"/>
        <end position="179"/>
    </location>
</feature>
<sequence length="217" mass="23575">MARNRLSRQRLISAALELIDAEGPEKLTARKLASSLGASPMALYWHFDNKAQLLEGVGDYLVSLITPPVSLDQQGQKNPADWEETLTAVLHSVIDVVQQHPRAADLVVQRLLFTAPGQQLAEQALRALEQAGLDEATAVVVARHGLRVATTVGTERLFTGSPNSDNPGQEEPREVSFDQSVQPALAASSDWLHRATPPELYRETAVNLFIAGVRALS</sequence>
<gene>
    <name evidence="7" type="ORF">HGQ17_05475</name>
</gene>
<name>A0A7X8TJ22_9MICC</name>
<dbReference type="Gene3D" id="1.10.357.10">
    <property type="entry name" value="Tetracycline Repressor, domain 2"/>
    <property type="match status" value="1"/>
</dbReference>
<dbReference type="InterPro" id="IPR004111">
    <property type="entry name" value="Repressor_TetR_C"/>
</dbReference>
<reference evidence="7 8" key="1">
    <citation type="submission" date="2020-04" db="EMBL/GenBank/DDBJ databases">
        <title>Nesterenkonia sp. nov., isolated from marine sediment.</title>
        <authorList>
            <person name="Zhang G."/>
        </authorList>
    </citation>
    <scope>NUCLEOTIDE SEQUENCE [LARGE SCALE GENOMIC DNA]</scope>
    <source>
        <strain evidence="7 8">MY13</strain>
    </source>
</reference>
<dbReference type="GO" id="GO:0003700">
    <property type="term" value="F:DNA-binding transcription factor activity"/>
    <property type="evidence" value="ECO:0007669"/>
    <property type="project" value="TreeGrafter"/>
</dbReference>
<dbReference type="GO" id="GO:0000976">
    <property type="term" value="F:transcription cis-regulatory region binding"/>
    <property type="evidence" value="ECO:0007669"/>
    <property type="project" value="TreeGrafter"/>
</dbReference>
<dbReference type="RefSeq" id="WP_168886959.1">
    <property type="nucleotide sequence ID" value="NZ_JABAHY010000003.1"/>
</dbReference>
<protein>
    <submittedName>
        <fullName evidence="7">TetR/AcrR family transcriptional regulator</fullName>
    </submittedName>
</protein>
<evidence type="ECO:0000256" key="1">
    <source>
        <dbReference type="ARBA" id="ARBA00023015"/>
    </source>
</evidence>
<evidence type="ECO:0000256" key="5">
    <source>
        <dbReference type="SAM" id="MobiDB-lite"/>
    </source>
</evidence>
<dbReference type="PRINTS" id="PR00455">
    <property type="entry name" value="HTHTETR"/>
</dbReference>
<dbReference type="Proteomes" id="UP000523139">
    <property type="component" value="Unassembled WGS sequence"/>
</dbReference>
<dbReference type="InterPro" id="IPR050109">
    <property type="entry name" value="HTH-type_TetR-like_transc_reg"/>
</dbReference>
<evidence type="ECO:0000256" key="2">
    <source>
        <dbReference type="ARBA" id="ARBA00023125"/>
    </source>
</evidence>
<dbReference type="PANTHER" id="PTHR30055">
    <property type="entry name" value="HTH-TYPE TRANSCRIPTIONAL REGULATOR RUTR"/>
    <property type="match status" value="1"/>
</dbReference>
<evidence type="ECO:0000313" key="8">
    <source>
        <dbReference type="Proteomes" id="UP000523139"/>
    </source>
</evidence>
<dbReference type="SUPFAM" id="SSF48498">
    <property type="entry name" value="Tetracyclin repressor-like, C-terminal domain"/>
    <property type="match status" value="1"/>
</dbReference>
<comment type="caution">
    <text evidence="7">The sequence shown here is derived from an EMBL/GenBank/DDBJ whole genome shotgun (WGS) entry which is preliminary data.</text>
</comment>
<dbReference type="GO" id="GO:0045892">
    <property type="term" value="P:negative regulation of DNA-templated transcription"/>
    <property type="evidence" value="ECO:0007669"/>
    <property type="project" value="InterPro"/>
</dbReference>
<evidence type="ECO:0000256" key="3">
    <source>
        <dbReference type="ARBA" id="ARBA00023163"/>
    </source>
</evidence>
<keyword evidence="3" id="KW-0804">Transcription</keyword>
<feature type="domain" description="HTH tetR-type" evidence="6">
    <location>
        <begin position="5"/>
        <end position="65"/>
    </location>
</feature>
<keyword evidence="2 4" id="KW-0238">DNA-binding</keyword>
<dbReference type="InterPro" id="IPR001647">
    <property type="entry name" value="HTH_TetR"/>
</dbReference>
<evidence type="ECO:0000259" key="6">
    <source>
        <dbReference type="PROSITE" id="PS50977"/>
    </source>
</evidence>
<dbReference type="PROSITE" id="PS50977">
    <property type="entry name" value="HTH_TETR_2"/>
    <property type="match status" value="1"/>
</dbReference>
<dbReference type="Pfam" id="PF02909">
    <property type="entry name" value="TetR_C_1"/>
    <property type="match status" value="1"/>
</dbReference>
<dbReference type="InterPro" id="IPR009057">
    <property type="entry name" value="Homeodomain-like_sf"/>
</dbReference>
<dbReference type="PANTHER" id="PTHR30055:SF151">
    <property type="entry name" value="TRANSCRIPTIONAL REGULATORY PROTEIN"/>
    <property type="match status" value="1"/>
</dbReference>
<proteinExistence type="predicted"/>
<dbReference type="SUPFAM" id="SSF46689">
    <property type="entry name" value="Homeodomain-like"/>
    <property type="match status" value="1"/>
</dbReference>
<keyword evidence="1" id="KW-0805">Transcription regulation</keyword>
<accession>A0A7X8TJ22</accession>
<dbReference type="EMBL" id="JABAHY010000003">
    <property type="protein sequence ID" value="NLS09466.1"/>
    <property type="molecule type" value="Genomic_DNA"/>
</dbReference>
<evidence type="ECO:0000313" key="7">
    <source>
        <dbReference type="EMBL" id="NLS09466.1"/>
    </source>
</evidence>